<keyword evidence="1" id="KW-1133">Transmembrane helix</keyword>
<evidence type="ECO:0000313" key="2">
    <source>
        <dbReference type="EMBL" id="KWZ77937.1"/>
    </source>
</evidence>
<proteinExistence type="predicted"/>
<reference evidence="3" key="1">
    <citation type="submission" date="2016-01" db="EMBL/GenBank/DDBJ databases">
        <authorList>
            <person name="Mitreva M."/>
            <person name="Pepin K.H."/>
            <person name="Mihindukulasuriya K.A."/>
            <person name="Fulton R."/>
            <person name="Fronick C."/>
            <person name="O'Laughlin M."/>
            <person name="Miner T."/>
            <person name="Herter B."/>
            <person name="Rosa B.A."/>
            <person name="Cordes M."/>
            <person name="Tomlinson C."/>
            <person name="Wollam A."/>
            <person name="Palsikar V.B."/>
            <person name="Mardis E.R."/>
            <person name="Wilson R.K."/>
        </authorList>
    </citation>
    <scope>NUCLEOTIDE SEQUENCE [LARGE SCALE GENOMIC DNA]</scope>
    <source>
        <strain evidence="3">MJR8151</strain>
    </source>
</reference>
<keyword evidence="1" id="KW-0812">Transmembrane</keyword>
<gene>
    <name evidence="2" type="ORF">HMPREF3200_01084</name>
</gene>
<organism evidence="2 3">
    <name type="scientific">Anaerococcus tetradius</name>
    <dbReference type="NCBI Taxonomy" id="33036"/>
    <lineage>
        <taxon>Bacteria</taxon>
        <taxon>Bacillati</taxon>
        <taxon>Bacillota</taxon>
        <taxon>Tissierellia</taxon>
        <taxon>Tissierellales</taxon>
        <taxon>Peptoniphilaceae</taxon>
        <taxon>Anaerococcus</taxon>
    </lineage>
</organism>
<keyword evidence="1" id="KW-0472">Membrane</keyword>
<dbReference type="AlphaFoldDB" id="A0A133KEJ8"/>
<evidence type="ECO:0000256" key="1">
    <source>
        <dbReference type="SAM" id="Phobius"/>
    </source>
</evidence>
<keyword evidence="3" id="KW-1185">Reference proteome</keyword>
<dbReference type="STRING" id="33036.HMPREF3200_01084"/>
<name>A0A133KEJ8_9FIRM</name>
<evidence type="ECO:0000313" key="3">
    <source>
        <dbReference type="Proteomes" id="UP000070383"/>
    </source>
</evidence>
<accession>A0A133KEJ8</accession>
<protein>
    <submittedName>
        <fullName evidence="2">Uncharacterized protein</fullName>
    </submittedName>
</protein>
<dbReference type="Proteomes" id="UP000070383">
    <property type="component" value="Unassembled WGS sequence"/>
</dbReference>
<sequence length="102" mass="11316">MYIIKLIKNLLGVFMKGKISKKIFLLGLVIFVISYLLPVGIFESYTSLRPTGITSMFVCPIIGLIGLIFGVKEKDKLFMLLNILLILLLPISMFAGHLVGSL</sequence>
<feature type="transmembrane region" description="Helical" evidence="1">
    <location>
        <begin position="78"/>
        <end position="99"/>
    </location>
</feature>
<feature type="transmembrane region" description="Helical" evidence="1">
    <location>
        <begin position="53"/>
        <end position="71"/>
    </location>
</feature>
<dbReference type="EMBL" id="LRPM01000040">
    <property type="protein sequence ID" value="KWZ77937.1"/>
    <property type="molecule type" value="Genomic_DNA"/>
</dbReference>
<dbReference type="PATRIC" id="fig|33036.3.peg.1072"/>
<comment type="caution">
    <text evidence="2">The sequence shown here is derived from an EMBL/GenBank/DDBJ whole genome shotgun (WGS) entry which is preliminary data.</text>
</comment>
<feature type="transmembrane region" description="Helical" evidence="1">
    <location>
        <begin position="23"/>
        <end position="41"/>
    </location>
</feature>